<dbReference type="EMBL" id="MQWD01000001">
    <property type="protein sequence ID" value="PAP75590.1"/>
    <property type="molecule type" value="Genomic_DNA"/>
</dbReference>
<proteinExistence type="predicted"/>
<evidence type="ECO:0000313" key="2">
    <source>
        <dbReference type="Proteomes" id="UP000216339"/>
    </source>
</evidence>
<gene>
    <name evidence="1" type="ORF">BSZ37_03635</name>
</gene>
<protein>
    <recommendedName>
        <fullName evidence="3">DUF488 domain-containing protein</fullName>
    </recommendedName>
</protein>
<comment type="caution">
    <text evidence="1">The sequence shown here is derived from an EMBL/GenBank/DDBJ whole genome shotgun (WGS) entry which is preliminary data.</text>
</comment>
<keyword evidence="2" id="KW-1185">Reference proteome</keyword>
<dbReference type="InterPro" id="IPR007438">
    <property type="entry name" value="DUF488"/>
</dbReference>
<dbReference type="OrthoDB" id="9810084at2"/>
<dbReference type="PANTHER" id="PTHR39337">
    <property type="entry name" value="BLR5642 PROTEIN"/>
    <property type="match status" value="1"/>
</dbReference>
<dbReference type="RefSeq" id="WP_095509231.1">
    <property type="nucleotide sequence ID" value="NZ_MQWD01000001.1"/>
</dbReference>
<organism evidence="1 2">
    <name type="scientific">Rubrivirga marina</name>
    <dbReference type="NCBI Taxonomy" id="1196024"/>
    <lineage>
        <taxon>Bacteria</taxon>
        <taxon>Pseudomonadati</taxon>
        <taxon>Rhodothermota</taxon>
        <taxon>Rhodothermia</taxon>
        <taxon>Rhodothermales</taxon>
        <taxon>Rubricoccaceae</taxon>
        <taxon>Rubrivirga</taxon>
    </lineage>
</organism>
<name>A0A271IWT9_9BACT</name>
<reference evidence="1 2" key="1">
    <citation type="submission" date="2016-11" db="EMBL/GenBank/DDBJ databases">
        <title>Study of marine rhodopsin-containing bacteria.</title>
        <authorList>
            <person name="Yoshizawa S."/>
            <person name="Kumagai Y."/>
            <person name="Kogure K."/>
        </authorList>
    </citation>
    <scope>NUCLEOTIDE SEQUENCE [LARGE SCALE GENOMIC DNA]</scope>
    <source>
        <strain evidence="1 2">SAORIC-28</strain>
    </source>
</reference>
<dbReference type="Proteomes" id="UP000216339">
    <property type="component" value="Unassembled WGS sequence"/>
</dbReference>
<evidence type="ECO:0008006" key="3">
    <source>
        <dbReference type="Google" id="ProtNLM"/>
    </source>
</evidence>
<dbReference type="PANTHER" id="PTHR39337:SF1">
    <property type="entry name" value="BLR5642 PROTEIN"/>
    <property type="match status" value="1"/>
</dbReference>
<dbReference type="AlphaFoldDB" id="A0A271IWT9"/>
<dbReference type="PIRSF" id="PIRSF024492">
    <property type="entry name" value="UCP024492"/>
    <property type="match status" value="1"/>
</dbReference>
<accession>A0A271IWT9</accession>
<dbReference type="Pfam" id="PF04343">
    <property type="entry name" value="DUF488"/>
    <property type="match status" value="1"/>
</dbReference>
<dbReference type="InterPro" id="IPR014519">
    <property type="entry name" value="UCP024492"/>
</dbReference>
<sequence>MHTVATIGYEGAAVEPFLKALTDANVDLLVDVRAVARSRRFGFAKTRLAENVGGAGIEYVHLRGLGTPAEGRAAAKAGDLDGLRRIFGEHLATPEAQADLAALADLVASGRRVALLCYEADPATCHRSQVVDALGQMVPLTVEHLSVAPA</sequence>
<evidence type="ECO:0000313" key="1">
    <source>
        <dbReference type="EMBL" id="PAP75590.1"/>
    </source>
</evidence>